<dbReference type="Proteomes" id="UP000824120">
    <property type="component" value="Chromosome 5"/>
</dbReference>
<evidence type="ECO:0000313" key="2">
    <source>
        <dbReference type="Proteomes" id="UP000824120"/>
    </source>
</evidence>
<dbReference type="AlphaFoldDB" id="A0A9J5YX55"/>
<dbReference type="EMBL" id="JACXVP010000005">
    <property type="protein sequence ID" value="KAG5605161.1"/>
    <property type="molecule type" value="Genomic_DNA"/>
</dbReference>
<gene>
    <name evidence="1" type="ORF">H5410_026653</name>
</gene>
<evidence type="ECO:0000313" key="1">
    <source>
        <dbReference type="EMBL" id="KAG5605161.1"/>
    </source>
</evidence>
<dbReference type="OrthoDB" id="10649021at2759"/>
<accession>A0A9J5YX55</accession>
<organism evidence="1 2">
    <name type="scientific">Solanum commersonii</name>
    <name type="common">Commerson's wild potato</name>
    <name type="synonym">Commerson's nightshade</name>
    <dbReference type="NCBI Taxonomy" id="4109"/>
    <lineage>
        <taxon>Eukaryota</taxon>
        <taxon>Viridiplantae</taxon>
        <taxon>Streptophyta</taxon>
        <taxon>Embryophyta</taxon>
        <taxon>Tracheophyta</taxon>
        <taxon>Spermatophyta</taxon>
        <taxon>Magnoliopsida</taxon>
        <taxon>eudicotyledons</taxon>
        <taxon>Gunneridae</taxon>
        <taxon>Pentapetalae</taxon>
        <taxon>asterids</taxon>
        <taxon>lamiids</taxon>
        <taxon>Solanales</taxon>
        <taxon>Solanaceae</taxon>
        <taxon>Solanoideae</taxon>
        <taxon>Solaneae</taxon>
        <taxon>Solanum</taxon>
    </lineage>
</organism>
<sequence length="123" mass="14711">MMVVLLMHRMFKIILIVTRYNESTIILVATILYSTICYFHVDKVDDIVVLKNISRNPTLSELEQLPNIKNFASVDEYLDMESDTLQKEKYQRDAISVREYYCYKLQMRNDDEDNILHTRRLLQ</sequence>
<reference evidence="1 2" key="1">
    <citation type="submission" date="2020-09" db="EMBL/GenBank/DDBJ databases">
        <title>De no assembly of potato wild relative species, Solanum commersonii.</title>
        <authorList>
            <person name="Cho K."/>
        </authorList>
    </citation>
    <scope>NUCLEOTIDE SEQUENCE [LARGE SCALE GENOMIC DNA]</scope>
    <source>
        <strain evidence="1">LZ3.2</strain>
        <tissue evidence="1">Leaf</tissue>
    </source>
</reference>
<proteinExistence type="predicted"/>
<keyword evidence="2" id="KW-1185">Reference proteome</keyword>
<name>A0A9J5YX55_SOLCO</name>
<protein>
    <submittedName>
        <fullName evidence="1">Uncharacterized protein</fullName>
    </submittedName>
</protein>
<comment type="caution">
    <text evidence="1">The sequence shown here is derived from an EMBL/GenBank/DDBJ whole genome shotgun (WGS) entry which is preliminary data.</text>
</comment>